<dbReference type="GeneID" id="100371577"/>
<accession>A0ABM0GT22</accession>
<dbReference type="InterPro" id="IPR034913">
    <property type="entry name" value="mS27/PTCD2"/>
</dbReference>
<dbReference type="Gene3D" id="1.25.40.10">
    <property type="entry name" value="Tetratricopeptide repeat domain"/>
    <property type="match status" value="1"/>
</dbReference>
<proteinExistence type="predicted"/>
<dbReference type="InterPro" id="IPR011990">
    <property type="entry name" value="TPR-like_helical_dom_sf"/>
</dbReference>
<keyword evidence="2" id="KW-0507">mRNA processing</keyword>
<evidence type="ECO:0000313" key="4">
    <source>
        <dbReference type="RefSeq" id="XP_002736750.2"/>
    </source>
</evidence>
<dbReference type="InterPro" id="IPR034629">
    <property type="entry name" value="PTCD2"/>
</dbReference>
<reference evidence="4" key="1">
    <citation type="submission" date="2025-08" db="UniProtKB">
        <authorList>
            <consortium name="RefSeq"/>
        </authorList>
    </citation>
    <scope>IDENTIFICATION</scope>
    <source>
        <tissue evidence="4">Testes</tissue>
    </source>
</reference>
<evidence type="ECO:0000256" key="2">
    <source>
        <dbReference type="ARBA" id="ARBA00022664"/>
    </source>
</evidence>
<gene>
    <name evidence="4" type="primary">LOC100371577</name>
</gene>
<dbReference type="RefSeq" id="XP_002736750.2">
    <property type="nucleotide sequence ID" value="XM_002736704.2"/>
</dbReference>
<name>A0ABM0GT22_SACKO</name>
<sequence>MARRCAGPLSSNWRRVFQPNVINVRYLLPAEVTKYEHFKTQKYRTEEKLFGEIDTFHKAMDKKVKRDDVIFTDELKVMLHTCNSAEDAELAIQIMKMYHSKIRNAPFQQFRFGSIVMRMFHNLQLCDKMLDLLKDKELQGFFSDSTSFILAMDAYFESEQYNKVLEVYKEMELQNIMKLKDAYTLTLAACYRLNTTESYDLSQTILEECQIRDKGMTRLGYNFAAALAINQNNAERALTILSFVRNADHEICRSLQVIGLTMLERYTEAFQSLQSIYNRDVPVFVQKWKICQEALDALRSKVQENDEISSEFEEIYRCLETGEHICTETIENLLCAIPVVKMKKFNFDNRSNRRKSFKRVSPSLMEE</sequence>
<keyword evidence="3" id="KW-1185">Reference proteome</keyword>
<dbReference type="PANTHER" id="PTHR14700:SF0">
    <property type="entry name" value="PENTATRICOPEPTIDE REPEAT-CONTAINING PROTEIN 2, MITOCHONDRIAL"/>
    <property type="match status" value="1"/>
</dbReference>
<evidence type="ECO:0000313" key="3">
    <source>
        <dbReference type="Proteomes" id="UP000694865"/>
    </source>
</evidence>
<dbReference type="Proteomes" id="UP000694865">
    <property type="component" value="Unplaced"/>
</dbReference>
<dbReference type="Pfam" id="PF10037">
    <property type="entry name" value="MRP-S27"/>
    <property type="match status" value="1"/>
</dbReference>
<organism evidence="3 4">
    <name type="scientific">Saccoglossus kowalevskii</name>
    <name type="common">Acorn worm</name>
    <dbReference type="NCBI Taxonomy" id="10224"/>
    <lineage>
        <taxon>Eukaryota</taxon>
        <taxon>Metazoa</taxon>
        <taxon>Hemichordata</taxon>
        <taxon>Enteropneusta</taxon>
        <taxon>Harrimaniidae</taxon>
        <taxon>Saccoglossus</taxon>
    </lineage>
</organism>
<evidence type="ECO:0000256" key="1">
    <source>
        <dbReference type="ARBA" id="ARBA00004173"/>
    </source>
</evidence>
<dbReference type="PANTHER" id="PTHR14700">
    <property type="entry name" value="PENTATRICOPEPTIDE REPEAT-CONTAINING PROTEIN 2, MITOCHONDRIAL"/>
    <property type="match status" value="1"/>
</dbReference>
<comment type="subcellular location">
    <subcellularLocation>
        <location evidence="1">Mitochondrion</location>
    </subcellularLocation>
</comment>
<protein>
    <submittedName>
        <fullName evidence="4">Pentatricopeptide repeat-containing protein 2, mitochondrial-like</fullName>
    </submittedName>
</protein>